<proteinExistence type="predicted"/>
<dbReference type="AlphaFoldDB" id="A0A8S9LJR5"/>
<reference evidence="1" key="1">
    <citation type="submission" date="2019-12" db="EMBL/GenBank/DDBJ databases">
        <title>Genome sequencing and annotation of Brassica cretica.</title>
        <authorList>
            <person name="Studholme D.J."/>
            <person name="Sarris P.F."/>
        </authorList>
    </citation>
    <scope>NUCLEOTIDE SEQUENCE</scope>
    <source>
        <strain evidence="1">PFS-001/15</strain>
        <tissue evidence="1">Leaf</tissue>
    </source>
</reference>
<protein>
    <submittedName>
        <fullName evidence="1">Uncharacterized protein</fullName>
    </submittedName>
</protein>
<gene>
    <name evidence="1" type="ORF">F2Q68_00045497</name>
</gene>
<name>A0A8S9LJR5_BRACR</name>
<dbReference type="Proteomes" id="UP000712281">
    <property type="component" value="Unassembled WGS sequence"/>
</dbReference>
<evidence type="ECO:0000313" key="2">
    <source>
        <dbReference type="Proteomes" id="UP000712281"/>
    </source>
</evidence>
<sequence>MVEVVSGVRCWRHHLSPLLASSCFVSPPFLYLFRLALDYGFRFLFREVAPLAKIFHIDIDSLALEFMHGGTTQFRWRSSVLGYGSDIFSFLDLSCGLYAQLWGCWINSSIRRLRWCCSYLVGGGELWRLVLRISTVPWRCFLFRSSQVLRRLVVTEIPCCCHVLDPMLGGDGLSCRSSTLNFLFGCFTVDTGGLLNESRASDTSVLKVGKRCPDCGLDRDSVTFESSVSGLVFGVEIRPNFGDEGVGVQYSRAIRYSLCQKRLRKSRHPRQQDISSFRDNRQSSGVRCRRHHLSPLLASSCFVSPPFLYLFRLALDYGFRFLFREVAPLAKIFHIDIDSLALEFMHGGTTQFRWRSSVLGYGSDIFSFLDLSRGLYAQLWGCWIDSSTRRLCRCCSYLIGGGELWRLVLRISTVPWRCRGDAFYSAQAK</sequence>
<evidence type="ECO:0000313" key="1">
    <source>
        <dbReference type="EMBL" id="KAF2607744.1"/>
    </source>
</evidence>
<comment type="caution">
    <text evidence="1">The sequence shown here is derived from an EMBL/GenBank/DDBJ whole genome shotgun (WGS) entry which is preliminary data.</text>
</comment>
<organism evidence="1 2">
    <name type="scientific">Brassica cretica</name>
    <name type="common">Mustard</name>
    <dbReference type="NCBI Taxonomy" id="69181"/>
    <lineage>
        <taxon>Eukaryota</taxon>
        <taxon>Viridiplantae</taxon>
        <taxon>Streptophyta</taxon>
        <taxon>Embryophyta</taxon>
        <taxon>Tracheophyta</taxon>
        <taxon>Spermatophyta</taxon>
        <taxon>Magnoliopsida</taxon>
        <taxon>eudicotyledons</taxon>
        <taxon>Gunneridae</taxon>
        <taxon>Pentapetalae</taxon>
        <taxon>rosids</taxon>
        <taxon>malvids</taxon>
        <taxon>Brassicales</taxon>
        <taxon>Brassicaceae</taxon>
        <taxon>Brassiceae</taxon>
        <taxon>Brassica</taxon>
    </lineage>
</organism>
<accession>A0A8S9LJR5</accession>
<dbReference type="EMBL" id="QGKW02000276">
    <property type="protein sequence ID" value="KAF2607744.1"/>
    <property type="molecule type" value="Genomic_DNA"/>
</dbReference>